<proteinExistence type="predicted"/>
<organism evidence="1 2">
    <name type="scientific">Electrophorus voltai</name>
    <dbReference type="NCBI Taxonomy" id="2609070"/>
    <lineage>
        <taxon>Eukaryota</taxon>
        <taxon>Metazoa</taxon>
        <taxon>Chordata</taxon>
        <taxon>Craniata</taxon>
        <taxon>Vertebrata</taxon>
        <taxon>Euteleostomi</taxon>
        <taxon>Actinopterygii</taxon>
        <taxon>Neopterygii</taxon>
        <taxon>Teleostei</taxon>
        <taxon>Ostariophysi</taxon>
        <taxon>Gymnotiformes</taxon>
        <taxon>Gymnotoidei</taxon>
        <taxon>Gymnotidae</taxon>
        <taxon>Electrophorus</taxon>
    </lineage>
</organism>
<name>A0AAD9E748_9TELE</name>
<dbReference type="AlphaFoldDB" id="A0AAD9E748"/>
<comment type="caution">
    <text evidence="1">The sequence shown here is derived from an EMBL/GenBank/DDBJ whole genome shotgun (WGS) entry which is preliminary data.</text>
</comment>
<gene>
    <name evidence="1" type="ORF">P4O66_005336</name>
</gene>
<dbReference type="EMBL" id="JAROKS010000001">
    <property type="protein sequence ID" value="KAK1806854.1"/>
    <property type="molecule type" value="Genomic_DNA"/>
</dbReference>
<keyword evidence="2" id="KW-1185">Reference proteome</keyword>
<feature type="non-terminal residue" evidence="1">
    <location>
        <position position="1"/>
    </location>
</feature>
<dbReference type="Proteomes" id="UP001239994">
    <property type="component" value="Unassembled WGS sequence"/>
</dbReference>
<protein>
    <submittedName>
        <fullName evidence="1">Uncharacterized protein</fullName>
    </submittedName>
</protein>
<evidence type="ECO:0000313" key="2">
    <source>
        <dbReference type="Proteomes" id="UP001239994"/>
    </source>
</evidence>
<reference evidence="1" key="1">
    <citation type="submission" date="2023-03" db="EMBL/GenBank/DDBJ databases">
        <title>Electrophorus voltai genome.</title>
        <authorList>
            <person name="Bian C."/>
        </authorList>
    </citation>
    <scope>NUCLEOTIDE SEQUENCE</scope>
    <source>
        <strain evidence="1">CB-2022</strain>
        <tissue evidence="1">Muscle</tissue>
    </source>
</reference>
<accession>A0AAD9E748</accession>
<evidence type="ECO:0000313" key="1">
    <source>
        <dbReference type="EMBL" id="KAK1806854.1"/>
    </source>
</evidence>
<sequence>MKELIVNCREKQPGLGTSRTGRPSREWCIQLSIIRNELPDLKTIYYKRCWTKARNITGDPNHPNNGMFFLL</sequence>